<name>A0A951UE51_9NOST</name>
<accession>A0A951UE51</accession>
<evidence type="ECO:0000313" key="2">
    <source>
        <dbReference type="Proteomes" id="UP000715781"/>
    </source>
</evidence>
<dbReference type="EMBL" id="JAHHHN010000001">
    <property type="protein sequence ID" value="MBW4559833.1"/>
    <property type="molecule type" value="Genomic_DNA"/>
</dbReference>
<proteinExistence type="predicted"/>
<gene>
    <name evidence="1" type="ORF">KME32_01540</name>
</gene>
<organism evidence="1 2">
    <name type="scientific">Mojavia pulchra JT2-VF2</name>
    <dbReference type="NCBI Taxonomy" id="287848"/>
    <lineage>
        <taxon>Bacteria</taxon>
        <taxon>Bacillati</taxon>
        <taxon>Cyanobacteriota</taxon>
        <taxon>Cyanophyceae</taxon>
        <taxon>Nostocales</taxon>
        <taxon>Nostocaceae</taxon>
    </lineage>
</organism>
<evidence type="ECO:0000313" key="1">
    <source>
        <dbReference type="EMBL" id="MBW4559833.1"/>
    </source>
</evidence>
<reference evidence="1" key="1">
    <citation type="submission" date="2021-05" db="EMBL/GenBank/DDBJ databases">
        <authorList>
            <person name="Pietrasiak N."/>
            <person name="Ward R."/>
            <person name="Stajich J.E."/>
            <person name="Kurbessoian T."/>
        </authorList>
    </citation>
    <scope>NUCLEOTIDE SEQUENCE</scope>
    <source>
        <strain evidence="1">JT2-VF2</strain>
    </source>
</reference>
<dbReference type="AlphaFoldDB" id="A0A951UE51"/>
<protein>
    <submittedName>
        <fullName evidence="1">Uncharacterized protein</fullName>
    </submittedName>
</protein>
<dbReference type="Proteomes" id="UP000715781">
    <property type="component" value="Unassembled WGS sequence"/>
</dbReference>
<sequence>MSRAFYKEFSVIHPINVSEQSNLVITTVKAIFDYNWLDNAPASNLFIYPAFILAITEKS</sequence>
<reference evidence="1" key="2">
    <citation type="journal article" date="2022" name="Microbiol. Resour. Announc.">
        <title>Metagenome Sequencing to Explore Phylogenomics of Terrestrial Cyanobacteria.</title>
        <authorList>
            <person name="Ward R.D."/>
            <person name="Stajich J.E."/>
            <person name="Johansen J.R."/>
            <person name="Huntemann M."/>
            <person name="Clum A."/>
            <person name="Foster B."/>
            <person name="Foster B."/>
            <person name="Roux S."/>
            <person name="Palaniappan K."/>
            <person name="Varghese N."/>
            <person name="Mukherjee S."/>
            <person name="Reddy T.B.K."/>
            <person name="Daum C."/>
            <person name="Copeland A."/>
            <person name="Chen I.A."/>
            <person name="Ivanova N.N."/>
            <person name="Kyrpides N.C."/>
            <person name="Shapiro N."/>
            <person name="Eloe-Fadrosh E.A."/>
            <person name="Pietrasiak N."/>
        </authorList>
    </citation>
    <scope>NUCLEOTIDE SEQUENCE</scope>
    <source>
        <strain evidence="1">JT2-VF2</strain>
    </source>
</reference>
<comment type="caution">
    <text evidence="1">The sequence shown here is derived from an EMBL/GenBank/DDBJ whole genome shotgun (WGS) entry which is preliminary data.</text>
</comment>